<name>A0A6J6JJJ6_9ZZZZ</name>
<evidence type="ECO:0000259" key="3">
    <source>
        <dbReference type="Pfam" id="PF03816"/>
    </source>
</evidence>
<feature type="transmembrane region" description="Helical" evidence="2">
    <location>
        <begin position="135"/>
        <end position="156"/>
    </location>
</feature>
<feature type="region of interest" description="Disordered" evidence="1">
    <location>
        <begin position="22"/>
        <end position="41"/>
    </location>
</feature>
<evidence type="ECO:0000256" key="2">
    <source>
        <dbReference type="SAM" id="Phobius"/>
    </source>
</evidence>
<feature type="domain" description="Cell envelope-related transcriptional attenuator" evidence="3">
    <location>
        <begin position="221"/>
        <end position="398"/>
    </location>
</feature>
<feature type="transmembrane region" description="Helical" evidence="2">
    <location>
        <begin position="65"/>
        <end position="87"/>
    </location>
</feature>
<keyword evidence="2" id="KW-0472">Membrane</keyword>
<dbReference type="InterPro" id="IPR004474">
    <property type="entry name" value="LytR_CpsA_psr"/>
</dbReference>
<evidence type="ECO:0000313" key="4">
    <source>
        <dbReference type="EMBL" id="CAB4636628.1"/>
    </source>
</evidence>
<accession>A0A6J6JJJ6</accession>
<gene>
    <name evidence="4" type="ORF">UFOPK1960_01022</name>
</gene>
<keyword evidence="2" id="KW-1133">Transmembrane helix</keyword>
<dbReference type="InterPro" id="IPR050922">
    <property type="entry name" value="LytR/CpsA/Psr_CW_biosynth"/>
</dbReference>
<dbReference type="AlphaFoldDB" id="A0A6J6JJJ6"/>
<feature type="transmembrane region" description="Helical" evidence="2">
    <location>
        <begin position="99"/>
        <end position="123"/>
    </location>
</feature>
<evidence type="ECO:0000256" key="1">
    <source>
        <dbReference type="SAM" id="MobiDB-lite"/>
    </source>
</evidence>
<sequence length="481" mass="50874">MSLPPDRFDFSDLATPSRAKALGGELTSSTAEGSVEAMEPGRGPTGSVLAALVAPGVGSFFRRRVLSWSLLLLGFVIPLAAIAVAIIRRQNITRLVLDTTILLSVQIIAVLFVVTRVIAVVEVIRSRNEGSPRRLASWVACVGVIVLALPAMWSVVRSQDLSGAINDVFVSSGSDAPLATAGDGSTVGDGSTAVDGSTVNDGFQTILLLGGDAGPGRSGLRTDSMILVTIHQESGRMAMISIPRNLCQLKFPPGSAMAQEFPDGFTQLTNAVYTYVISRPEIAASYAQGNLQPEVVALASGLSYSMNLTIDDYVLINMQGFADIVDALGGVTMTLAKEIPLPRAIPGSKTPNARSIGPGVVTMDGTTAIAFARTRKADSDYNRMGRQREILAALAAQASGTDLLSKFPRLTEIISWTVRTSLSTDEFGELVDRVRRGARINESVGLVPPLVNTGNPNYADVAMIIDALQNALRDNLDFPDT</sequence>
<reference evidence="4" key="1">
    <citation type="submission" date="2020-05" db="EMBL/GenBank/DDBJ databases">
        <authorList>
            <person name="Chiriac C."/>
            <person name="Salcher M."/>
            <person name="Ghai R."/>
            <person name="Kavagutti S V."/>
        </authorList>
    </citation>
    <scope>NUCLEOTIDE SEQUENCE</scope>
</reference>
<proteinExistence type="predicted"/>
<keyword evidence="2" id="KW-0812">Transmembrane</keyword>
<organism evidence="4">
    <name type="scientific">freshwater metagenome</name>
    <dbReference type="NCBI Taxonomy" id="449393"/>
    <lineage>
        <taxon>unclassified sequences</taxon>
        <taxon>metagenomes</taxon>
        <taxon>ecological metagenomes</taxon>
    </lineage>
</organism>
<protein>
    <submittedName>
        <fullName evidence="4">Unannotated protein</fullName>
    </submittedName>
</protein>
<dbReference type="EMBL" id="CAEZVL010000169">
    <property type="protein sequence ID" value="CAB4636628.1"/>
    <property type="molecule type" value="Genomic_DNA"/>
</dbReference>
<dbReference type="Gene3D" id="3.40.630.190">
    <property type="entry name" value="LCP protein"/>
    <property type="match status" value="1"/>
</dbReference>
<dbReference type="PANTHER" id="PTHR33392">
    <property type="entry name" value="POLYISOPRENYL-TEICHOIC ACID--PEPTIDOGLYCAN TEICHOIC ACID TRANSFERASE TAGU"/>
    <property type="match status" value="1"/>
</dbReference>
<dbReference type="NCBIfam" id="TIGR00350">
    <property type="entry name" value="lytR_cpsA_psr"/>
    <property type="match status" value="1"/>
</dbReference>
<dbReference type="Pfam" id="PF03816">
    <property type="entry name" value="LytR_cpsA_psr"/>
    <property type="match status" value="1"/>
</dbReference>
<dbReference type="PANTHER" id="PTHR33392:SF6">
    <property type="entry name" value="POLYISOPRENYL-TEICHOIC ACID--PEPTIDOGLYCAN TEICHOIC ACID TRANSFERASE TAGU"/>
    <property type="match status" value="1"/>
</dbReference>